<feature type="transmembrane region" description="Helical" evidence="6">
    <location>
        <begin position="81"/>
        <end position="99"/>
    </location>
</feature>
<evidence type="ECO:0000256" key="3">
    <source>
        <dbReference type="ARBA" id="ARBA00022989"/>
    </source>
</evidence>
<sequence length="1382" mass="147837">MRKSLGARLNGYLRVLAALPVSLRARLSGRDSGRTFGHSCADDSKDGSGHRSGSGSERGSGGGSGSSSEGGLGRSFGRGPLLFSLFFVLLLSLILLLGTEPGRVFLTRMALTTAEKVVSGLEIEAGGLSSPALGEWNFSRLQVDYGEQNLTQAENLSLSIQLWALLRGHFGVDFIRADSLRFDNDTLGQLLKNSPGRQKAPRAAKPLSLPTVRLGELALGRVEILDRRIADLPPFSVDASASLKWPGAPGAVAFSLREAGGGNLAVDLSAAESESGAAAAQLELALALSEDARGFLGRLMQLPQGQALRAEARLRLRQRSGGQWGVEIEHFAFPLVSHNFALSGPLQLTLSPWQVDSSGIALAIDDSRHSLSGSIGEERGLNVEVQLRRLPVSVSRPWQTVLEGGWLSADLSLRGPLSQPGVSGQLELDTQFRQQPLRVQAQLQTEARVITLRSASLDFADARFAASGEVDLGRQTLDIDGLLSDMTVGELKGVLSAFMESPPLPTPLSGAIESLRVSAAGPWKNPRFTAELQAQPRYEAFPARLTASAEGDLKGLTVSALQLQGRGLSIRGAGKLAIEGRAADFTLEVGADNFSPAEALGVKAARGLVMDLDATASVSGPWQNLRLKTDLSSSGRYQHYRYRLQSAADGDLEKVALEQLRLELSSDEPAQTKPPRLRGPQSLLSPQQRHSDGDPSDPEAVAQLATEAQRLARAGSAWLQVAGVIEPRKARADLKVAGRNIPVSLAQLAGVKLPPSLEGEVSLDGEFNGPWARPQGSANLLALGLYLNEPWQLQGKLGYTAGALQLSAVELVWAADNQLSAQGLIDGKSLSLELRGRGRLADLPVNLPADIRDNGTFDLWATAAGSPDSPEIAGEFSLDSRRAQTSRTGGAPLKLQLGWQTSAGNLAPTLDVTLDASHGGRRAVQASAELEVIPILRRLTSPRAEGVPAPPLPLRLQSRARADLSVLAAFFDPDIHALTGQLNFNVAANGTLASPNLDGRIELLGGAYEHRPTNTRLRRIDFLALLTPQRWVIERARAEDGENGSINLGGALRLAGGGAPQLDFRLRAERAHLINTPAVSGVISGDLTLTGTTEDSLLAGRLRLRPLTVQFERLLGSSVPEIEVVEVEEDGPPQEKSRPLLESIRLAVQVVLDQQSYVRGLGLDSELVGTVDVGGTAAKPNAGGALRIVRGNFDLLGKRFELQEGQIQFENSVAAIYVKGRYQYPDGEIIAEISGSGDDIEFEFSSTPPAAQDEIFAQLLFGKSLQDISPLQALRLVSVIRTLQGGGVAAFDPVAKTRELLGVDSLDVQTEETDEGDQYALSLGKYITSRIYIELQRSTDPLNPWEAKMQIELRKNLNLQFKSATENESGAGSVELQWKKDY</sequence>
<keyword evidence="2 6" id="KW-0812">Transmembrane</keyword>
<feature type="domain" description="Translocation and assembly module TamB C-terminal" evidence="7">
    <location>
        <begin position="1035"/>
        <end position="1382"/>
    </location>
</feature>
<dbReference type="InterPro" id="IPR007452">
    <property type="entry name" value="TamB_C"/>
</dbReference>
<organism evidence="8 9">
    <name type="scientific">Microbulbifer aestuariivivens</name>
    <dbReference type="NCBI Taxonomy" id="1908308"/>
    <lineage>
        <taxon>Bacteria</taxon>
        <taxon>Pseudomonadati</taxon>
        <taxon>Pseudomonadota</taxon>
        <taxon>Gammaproteobacteria</taxon>
        <taxon>Cellvibrionales</taxon>
        <taxon>Microbulbiferaceae</taxon>
        <taxon>Microbulbifer</taxon>
    </lineage>
</organism>
<feature type="domain" description="Translocation and assembly module TamB C-terminal" evidence="7">
    <location>
        <begin position="815"/>
        <end position="1010"/>
    </location>
</feature>
<comment type="subcellular location">
    <subcellularLocation>
        <location evidence="1">Membrane</location>
        <topology evidence="1">Single-pass membrane protein</topology>
    </subcellularLocation>
</comment>
<evidence type="ECO:0000313" key="8">
    <source>
        <dbReference type="EMBL" id="GAA5525957.1"/>
    </source>
</evidence>
<evidence type="ECO:0000313" key="9">
    <source>
        <dbReference type="Proteomes" id="UP001408594"/>
    </source>
</evidence>
<evidence type="ECO:0000256" key="1">
    <source>
        <dbReference type="ARBA" id="ARBA00004167"/>
    </source>
</evidence>
<dbReference type="PANTHER" id="PTHR36985">
    <property type="entry name" value="TRANSLOCATION AND ASSEMBLY MODULE SUBUNIT TAMB"/>
    <property type="match status" value="1"/>
</dbReference>
<evidence type="ECO:0000256" key="2">
    <source>
        <dbReference type="ARBA" id="ARBA00022692"/>
    </source>
</evidence>
<keyword evidence="4 6" id="KW-0472">Membrane</keyword>
<accession>A0ABP9WRX9</accession>
<keyword evidence="9" id="KW-1185">Reference proteome</keyword>
<feature type="compositionally biased region" description="Basic and acidic residues" evidence="5">
    <location>
        <begin position="40"/>
        <end position="49"/>
    </location>
</feature>
<feature type="compositionally biased region" description="Gly residues" evidence="5">
    <location>
        <begin position="50"/>
        <end position="71"/>
    </location>
</feature>
<comment type="caution">
    <text evidence="8">The sequence shown here is derived from an EMBL/GenBank/DDBJ whole genome shotgun (WGS) entry which is preliminary data.</text>
</comment>
<name>A0ABP9WRX9_9GAMM</name>
<gene>
    <name evidence="8" type="ORF">Maes01_02535</name>
</gene>
<evidence type="ECO:0000256" key="6">
    <source>
        <dbReference type="SAM" id="Phobius"/>
    </source>
</evidence>
<dbReference type="Proteomes" id="UP001408594">
    <property type="component" value="Unassembled WGS sequence"/>
</dbReference>
<dbReference type="EMBL" id="BAABRT010000023">
    <property type="protein sequence ID" value="GAA5525957.1"/>
    <property type="molecule type" value="Genomic_DNA"/>
</dbReference>
<evidence type="ECO:0000256" key="5">
    <source>
        <dbReference type="SAM" id="MobiDB-lite"/>
    </source>
</evidence>
<feature type="region of interest" description="Disordered" evidence="5">
    <location>
        <begin position="664"/>
        <end position="699"/>
    </location>
</feature>
<keyword evidence="3 6" id="KW-1133">Transmembrane helix</keyword>
<feature type="region of interest" description="Disordered" evidence="5">
    <location>
        <begin position="31"/>
        <end position="71"/>
    </location>
</feature>
<reference evidence="8 9" key="1">
    <citation type="submission" date="2024-02" db="EMBL/GenBank/DDBJ databases">
        <title>Microbulbifer aestuariivivens NBRC 112533.</title>
        <authorList>
            <person name="Ichikawa N."/>
            <person name="Katano-Makiyama Y."/>
            <person name="Hidaka K."/>
        </authorList>
    </citation>
    <scope>NUCLEOTIDE SEQUENCE [LARGE SCALE GENOMIC DNA]</scope>
    <source>
        <strain evidence="8 9">NBRC 112533</strain>
    </source>
</reference>
<dbReference type="PANTHER" id="PTHR36985:SF1">
    <property type="entry name" value="TRANSLOCATION AND ASSEMBLY MODULE SUBUNIT TAMB"/>
    <property type="match status" value="1"/>
</dbReference>
<protein>
    <recommendedName>
        <fullName evidence="7">Translocation and assembly module TamB C-terminal domain-containing protein</fullName>
    </recommendedName>
</protein>
<evidence type="ECO:0000259" key="7">
    <source>
        <dbReference type="Pfam" id="PF04357"/>
    </source>
</evidence>
<proteinExistence type="predicted"/>
<evidence type="ECO:0000256" key="4">
    <source>
        <dbReference type="ARBA" id="ARBA00023136"/>
    </source>
</evidence>
<dbReference type="Pfam" id="PF04357">
    <property type="entry name" value="TamB"/>
    <property type="match status" value="2"/>
</dbReference>